<dbReference type="CDD" id="cd00130">
    <property type="entry name" value="PAS"/>
    <property type="match status" value="1"/>
</dbReference>
<dbReference type="RefSeq" id="WP_012503159.1">
    <property type="nucleotide sequence ID" value="NC_011027.1"/>
</dbReference>
<dbReference type="PRINTS" id="PR00344">
    <property type="entry name" value="BCTRLSENSOR"/>
</dbReference>
<evidence type="ECO:0000259" key="12">
    <source>
        <dbReference type="PROSITE" id="PS50113"/>
    </source>
</evidence>
<organism evidence="13 14">
    <name type="scientific">Chlorobaculum parvum (strain DSM 263 / NCIMB 8327)</name>
    <name type="common">Chlorobium vibrioforme subsp. thiosulfatophilum</name>
    <dbReference type="NCBI Taxonomy" id="517417"/>
    <lineage>
        <taxon>Bacteria</taxon>
        <taxon>Pseudomonadati</taxon>
        <taxon>Chlorobiota</taxon>
        <taxon>Chlorobiia</taxon>
        <taxon>Chlorobiales</taxon>
        <taxon>Chlorobiaceae</taxon>
        <taxon>Chlorobaculum</taxon>
    </lineage>
</organism>
<dbReference type="GO" id="GO:0000155">
    <property type="term" value="F:phosphorelay sensor kinase activity"/>
    <property type="evidence" value="ECO:0007669"/>
    <property type="project" value="InterPro"/>
</dbReference>
<dbReference type="Pfam" id="PF08447">
    <property type="entry name" value="PAS_3"/>
    <property type="match status" value="1"/>
</dbReference>
<dbReference type="PANTHER" id="PTHR43065:SF46">
    <property type="entry name" value="C4-DICARBOXYLATE TRANSPORT SENSOR PROTEIN DCTB"/>
    <property type="match status" value="1"/>
</dbReference>
<evidence type="ECO:0000259" key="10">
    <source>
        <dbReference type="PROSITE" id="PS50109"/>
    </source>
</evidence>
<dbReference type="InterPro" id="IPR036097">
    <property type="entry name" value="HisK_dim/P_sf"/>
</dbReference>
<dbReference type="PROSITE" id="PS50113">
    <property type="entry name" value="PAC"/>
    <property type="match status" value="1"/>
</dbReference>
<evidence type="ECO:0000256" key="1">
    <source>
        <dbReference type="ARBA" id="ARBA00000085"/>
    </source>
</evidence>
<dbReference type="STRING" id="517417.Cpar_1934"/>
<dbReference type="PANTHER" id="PTHR43065">
    <property type="entry name" value="SENSOR HISTIDINE KINASE"/>
    <property type="match status" value="1"/>
</dbReference>
<dbReference type="GO" id="GO:0005524">
    <property type="term" value="F:ATP binding"/>
    <property type="evidence" value="ECO:0007669"/>
    <property type="project" value="UniProtKB-KW"/>
</dbReference>
<feature type="modified residue" description="4-aspartylphosphate" evidence="9">
    <location>
        <position position="517"/>
    </location>
</feature>
<evidence type="ECO:0000256" key="9">
    <source>
        <dbReference type="PROSITE-ProRule" id="PRU00169"/>
    </source>
</evidence>
<dbReference type="InterPro" id="IPR005467">
    <property type="entry name" value="His_kinase_dom"/>
</dbReference>
<dbReference type="Pfam" id="PF02518">
    <property type="entry name" value="HATPase_c"/>
    <property type="match status" value="1"/>
</dbReference>
<keyword evidence="4" id="KW-0808">Transferase</keyword>
<keyword evidence="14" id="KW-1185">Reference proteome</keyword>
<dbReference type="InterPro" id="IPR001789">
    <property type="entry name" value="Sig_transdc_resp-reg_receiver"/>
</dbReference>
<dbReference type="InterPro" id="IPR004358">
    <property type="entry name" value="Sig_transdc_His_kin-like_C"/>
</dbReference>
<dbReference type="Pfam" id="PF00072">
    <property type="entry name" value="Response_reg"/>
    <property type="match status" value="1"/>
</dbReference>
<dbReference type="InterPro" id="IPR011006">
    <property type="entry name" value="CheY-like_superfamily"/>
</dbReference>
<dbReference type="SMART" id="SM00387">
    <property type="entry name" value="HATPase_c"/>
    <property type="match status" value="1"/>
</dbReference>
<dbReference type="SUPFAM" id="SSF55874">
    <property type="entry name" value="ATPase domain of HSP90 chaperone/DNA topoisomerase II/histidine kinase"/>
    <property type="match status" value="1"/>
</dbReference>
<evidence type="ECO:0000256" key="2">
    <source>
        <dbReference type="ARBA" id="ARBA00012438"/>
    </source>
</evidence>
<accession>B3QL88</accession>
<keyword evidence="8" id="KW-0902">Two-component regulatory system</keyword>
<dbReference type="InterPro" id="IPR000014">
    <property type="entry name" value="PAS"/>
</dbReference>
<dbReference type="AlphaFoldDB" id="B3QL88"/>
<evidence type="ECO:0000256" key="3">
    <source>
        <dbReference type="ARBA" id="ARBA00022553"/>
    </source>
</evidence>
<dbReference type="InterPro" id="IPR013655">
    <property type="entry name" value="PAS_fold_3"/>
</dbReference>
<dbReference type="KEGG" id="cpc:Cpar_1934"/>
<evidence type="ECO:0000256" key="5">
    <source>
        <dbReference type="ARBA" id="ARBA00022741"/>
    </source>
</evidence>
<protein>
    <recommendedName>
        <fullName evidence="2">histidine kinase</fullName>
        <ecNumber evidence="2">2.7.13.3</ecNumber>
    </recommendedName>
</protein>
<evidence type="ECO:0000256" key="7">
    <source>
        <dbReference type="ARBA" id="ARBA00022840"/>
    </source>
</evidence>
<dbReference type="Gene3D" id="1.10.287.130">
    <property type="match status" value="1"/>
</dbReference>
<keyword evidence="3 9" id="KW-0597">Phosphoprotein</keyword>
<dbReference type="Gene3D" id="3.40.50.2300">
    <property type="match status" value="1"/>
</dbReference>
<dbReference type="SUPFAM" id="SSF52172">
    <property type="entry name" value="CheY-like"/>
    <property type="match status" value="1"/>
</dbReference>
<dbReference type="InterPro" id="IPR035965">
    <property type="entry name" value="PAS-like_dom_sf"/>
</dbReference>
<evidence type="ECO:0000256" key="8">
    <source>
        <dbReference type="ARBA" id="ARBA00023012"/>
    </source>
</evidence>
<dbReference type="eggNOG" id="COG4191">
    <property type="taxonomic scope" value="Bacteria"/>
</dbReference>
<dbReference type="Gene3D" id="3.30.450.20">
    <property type="entry name" value="PAS domain"/>
    <property type="match status" value="1"/>
</dbReference>
<dbReference type="SMART" id="SM00388">
    <property type="entry name" value="HisKA"/>
    <property type="match status" value="1"/>
</dbReference>
<dbReference type="Pfam" id="PF00512">
    <property type="entry name" value="HisKA"/>
    <property type="match status" value="1"/>
</dbReference>
<dbReference type="Proteomes" id="UP000008811">
    <property type="component" value="Chromosome"/>
</dbReference>
<dbReference type="SUPFAM" id="SSF47384">
    <property type="entry name" value="Homodimeric domain of signal transducing histidine kinase"/>
    <property type="match status" value="1"/>
</dbReference>
<sequence length="592" mass="65755">MIVNEPSNLSKNKRLENPAHCGTTMRGHHKCGCWGSILDREKILHHDMNSKPLSIAGSRRPINTIRTENTSTMENCALELRSLIENIPGTIYQIDTSGKTTLLSRPPAFLKEASAEQYTRHLFDTLSIIHPDDRQMVAESYKKLKSAPQSIKISYRVVTPENAIRWLEDQKTSTFSDNGTFKSIGGILFDITDRIAAIEENRRLESQVRKSQRLETIGTLAGGIAHDFNNILTPILGYSEMGLGSLDEDDPMYEYFTEIMQAAERAQKLVSQILTFSRAQDGNPAPVLIQDIIGEALKLLRPSLPSTISIEQRIDQACRSVLADPSQIHQVIINLCTNAFHAMEHTGGTLTIGLKEILPGEQQAASLPDLLESGYVKLTVSDTGNGIDEATMERIFEPFFTTKSIEKGTGLGLSVVHGIVTGAGGQIIAESSRGKGSAFHVYLPVINENKAPEPPQKLQFNKHNANILFVDDEPAAVQMMTIMMQKLGYTIHAEKSPIEALRRFRENPEQYDLIITDLTMPEMTGTQLAEKLHKLMPSTPIILMTGYGKLIGHETPLNHYGINRLLKKPVKLHQLASTVHEVLNETNHCKTQ</sequence>
<dbReference type="PROSITE" id="PS50109">
    <property type="entry name" value="HIS_KIN"/>
    <property type="match status" value="1"/>
</dbReference>
<dbReference type="EMBL" id="CP001099">
    <property type="protein sequence ID" value="ACF12326.1"/>
    <property type="molecule type" value="Genomic_DNA"/>
</dbReference>
<evidence type="ECO:0000313" key="14">
    <source>
        <dbReference type="Proteomes" id="UP000008811"/>
    </source>
</evidence>
<dbReference type="CDD" id="cd17546">
    <property type="entry name" value="REC_hyHK_CKI1_RcsC-like"/>
    <property type="match status" value="1"/>
</dbReference>
<dbReference type="eggNOG" id="COG2202">
    <property type="taxonomic scope" value="Bacteria"/>
</dbReference>
<dbReference type="SUPFAM" id="SSF55785">
    <property type="entry name" value="PYP-like sensor domain (PAS domain)"/>
    <property type="match status" value="1"/>
</dbReference>
<evidence type="ECO:0000313" key="13">
    <source>
        <dbReference type="EMBL" id="ACF12326.1"/>
    </source>
</evidence>
<keyword evidence="7" id="KW-0067">ATP-binding</keyword>
<dbReference type="CDD" id="cd00082">
    <property type="entry name" value="HisKA"/>
    <property type="match status" value="1"/>
</dbReference>
<dbReference type="InterPro" id="IPR000700">
    <property type="entry name" value="PAS-assoc_C"/>
</dbReference>
<dbReference type="EC" id="2.7.13.3" evidence="2"/>
<dbReference type="PROSITE" id="PS50110">
    <property type="entry name" value="RESPONSE_REGULATORY"/>
    <property type="match status" value="1"/>
</dbReference>
<dbReference type="InterPro" id="IPR003594">
    <property type="entry name" value="HATPase_dom"/>
</dbReference>
<reference evidence="13" key="1">
    <citation type="submission" date="2008-06" db="EMBL/GenBank/DDBJ databases">
        <title>Complete sequence of Chlorobaculum parvum NCIB 8327.</title>
        <authorList>
            <consortium name="US DOE Joint Genome Institute"/>
            <person name="Lucas S."/>
            <person name="Copeland A."/>
            <person name="Lapidus A."/>
            <person name="Glavina del Rio T."/>
            <person name="Dalin E."/>
            <person name="Tice H."/>
            <person name="Bruce D."/>
            <person name="Goodwin L."/>
            <person name="Pitluck S."/>
            <person name="Schmutz J."/>
            <person name="Larimer F."/>
            <person name="Land M."/>
            <person name="Hauser L."/>
            <person name="Kyrpides N."/>
            <person name="Mikhailova N."/>
            <person name="Zhao F."/>
            <person name="Li T."/>
            <person name="Liu Z."/>
            <person name="Overmann J."/>
            <person name="Bryant D.A."/>
            <person name="Richardson P."/>
        </authorList>
    </citation>
    <scope>NUCLEOTIDE SEQUENCE [LARGE SCALE GENOMIC DNA]</scope>
    <source>
        <strain evidence="13">NCIB 8327</strain>
    </source>
</reference>
<keyword evidence="6 13" id="KW-0418">Kinase</keyword>
<feature type="domain" description="Response regulatory" evidence="11">
    <location>
        <begin position="466"/>
        <end position="583"/>
    </location>
</feature>
<dbReference type="InterPro" id="IPR036890">
    <property type="entry name" value="HATPase_C_sf"/>
</dbReference>
<dbReference type="SMART" id="SM00448">
    <property type="entry name" value="REC"/>
    <property type="match status" value="1"/>
</dbReference>
<comment type="catalytic activity">
    <reaction evidence="1">
        <text>ATP + protein L-histidine = ADP + protein N-phospho-L-histidine.</text>
        <dbReference type="EC" id="2.7.13.3"/>
    </reaction>
</comment>
<keyword evidence="5" id="KW-0547">Nucleotide-binding</keyword>
<feature type="domain" description="PAC" evidence="12">
    <location>
        <begin position="151"/>
        <end position="203"/>
    </location>
</feature>
<dbReference type="Gene3D" id="3.30.565.10">
    <property type="entry name" value="Histidine kinase-like ATPase, C-terminal domain"/>
    <property type="match status" value="1"/>
</dbReference>
<evidence type="ECO:0000259" key="11">
    <source>
        <dbReference type="PROSITE" id="PS50110"/>
    </source>
</evidence>
<evidence type="ECO:0000256" key="4">
    <source>
        <dbReference type="ARBA" id="ARBA00022679"/>
    </source>
</evidence>
<dbReference type="HOGENOM" id="CLU_000445_114_51_10"/>
<gene>
    <name evidence="13" type="ordered locus">Cpar_1934</name>
</gene>
<feature type="domain" description="Histidine kinase" evidence="10">
    <location>
        <begin position="223"/>
        <end position="447"/>
    </location>
</feature>
<dbReference type="InterPro" id="IPR003661">
    <property type="entry name" value="HisK_dim/P_dom"/>
</dbReference>
<evidence type="ECO:0000256" key="6">
    <source>
        <dbReference type="ARBA" id="ARBA00022777"/>
    </source>
</evidence>
<dbReference type="eggNOG" id="COG0784">
    <property type="taxonomic scope" value="Bacteria"/>
</dbReference>
<proteinExistence type="predicted"/>
<name>B3QL88_CHLP8</name>